<evidence type="ECO:0000313" key="2">
    <source>
        <dbReference type="Proteomes" id="UP000288805"/>
    </source>
</evidence>
<proteinExistence type="predicted"/>
<protein>
    <submittedName>
        <fullName evidence="1">Uncharacterized protein</fullName>
    </submittedName>
</protein>
<comment type="caution">
    <text evidence="1">The sequence shown here is derived from an EMBL/GenBank/DDBJ whole genome shotgun (WGS) entry which is preliminary data.</text>
</comment>
<sequence length="68" mass="7608">MGNCVVPGDLHSLTMFEELVKCSVCFEYMNRPIYQFLGCQERGTVLEEHTPTSMHQALGSLGMSLARL</sequence>
<dbReference type="EMBL" id="QGNW01000114">
    <property type="protein sequence ID" value="RVW95504.1"/>
    <property type="molecule type" value="Genomic_DNA"/>
</dbReference>
<evidence type="ECO:0000313" key="1">
    <source>
        <dbReference type="EMBL" id="RVW95504.1"/>
    </source>
</evidence>
<name>A0A438IFK5_VITVI</name>
<reference evidence="1 2" key="1">
    <citation type="journal article" date="2018" name="PLoS Genet.">
        <title>Population sequencing reveals clonal diversity and ancestral inbreeding in the grapevine cultivar Chardonnay.</title>
        <authorList>
            <person name="Roach M.J."/>
            <person name="Johnson D.L."/>
            <person name="Bohlmann J."/>
            <person name="van Vuuren H.J."/>
            <person name="Jones S.J."/>
            <person name="Pretorius I.S."/>
            <person name="Schmidt S.A."/>
            <person name="Borneman A.R."/>
        </authorList>
    </citation>
    <scope>NUCLEOTIDE SEQUENCE [LARGE SCALE GENOMIC DNA]</scope>
    <source>
        <strain evidence="2">cv. Chardonnay</strain>
        <tissue evidence="1">Leaf</tissue>
    </source>
</reference>
<organism evidence="1 2">
    <name type="scientific">Vitis vinifera</name>
    <name type="common">Grape</name>
    <dbReference type="NCBI Taxonomy" id="29760"/>
    <lineage>
        <taxon>Eukaryota</taxon>
        <taxon>Viridiplantae</taxon>
        <taxon>Streptophyta</taxon>
        <taxon>Embryophyta</taxon>
        <taxon>Tracheophyta</taxon>
        <taxon>Spermatophyta</taxon>
        <taxon>Magnoliopsida</taxon>
        <taxon>eudicotyledons</taxon>
        <taxon>Gunneridae</taxon>
        <taxon>Pentapetalae</taxon>
        <taxon>rosids</taxon>
        <taxon>Vitales</taxon>
        <taxon>Vitaceae</taxon>
        <taxon>Viteae</taxon>
        <taxon>Vitis</taxon>
    </lineage>
</organism>
<accession>A0A438IFK5</accession>
<dbReference type="Proteomes" id="UP000288805">
    <property type="component" value="Unassembled WGS sequence"/>
</dbReference>
<gene>
    <name evidence="1" type="ORF">CK203_028775</name>
</gene>
<dbReference type="AlphaFoldDB" id="A0A438IFK5"/>